<dbReference type="PANTHER" id="PTHR36122:SF2">
    <property type="entry name" value="NICOTINAMIDE RIBOSIDE TRANSPORTER PNUC"/>
    <property type="match status" value="1"/>
</dbReference>
<feature type="transmembrane region" description="Helical" evidence="10">
    <location>
        <begin position="102"/>
        <end position="124"/>
    </location>
</feature>
<proteinExistence type="inferred from homology"/>
<evidence type="ECO:0000256" key="9">
    <source>
        <dbReference type="ARBA" id="ARBA00023136"/>
    </source>
</evidence>
<feature type="transmembrane region" description="Helical" evidence="10">
    <location>
        <begin position="37"/>
        <end position="56"/>
    </location>
</feature>
<dbReference type="InterPro" id="IPR006419">
    <property type="entry name" value="NMN_transpt_PnuC"/>
</dbReference>
<evidence type="ECO:0000313" key="11">
    <source>
        <dbReference type="EMBL" id="MDN0023080.1"/>
    </source>
</evidence>
<comment type="similarity">
    <text evidence="3">Belongs to the nicotinamide ribonucleoside (NR) uptake permease (TC 4.B.1) family.</text>
</comment>
<evidence type="ECO:0000256" key="5">
    <source>
        <dbReference type="ARBA" id="ARBA00022448"/>
    </source>
</evidence>
<keyword evidence="7 10" id="KW-0812">Transmembrane</keyword>
<dbReference type="Pfam" id="PF04973">
    <property type="entry name" value="NMN_transporter"/>
    <property type="match status" value="1"/>
</dbReference>
<evidence type="ECO:0000313" key="14">
    <source>
        <dbReference type="Proteomes" id="UP001168478"/>
    </source>
</evidence>
<sequence>MNSIMDCIADNRLMMLDILSTVVGIVYIVLEYRASIWLWFASIIMPLIDIVLYLEAGLYADFGMAIYYAVAAVYGFIVWRYGRKRGQKTAGEMPVTHYRRKLIIPSAAVFALAWIGIYGILVRFTDSDVPLTDSFVNALSIIGLWALARKYVEQWLIWIVVDVVCSVLYAYKGIPFKAMLYGAYAVIAVFGYVRWKRMMTAPEA</sequence>
<dbReference type="Proteomes" id="UP001168478">
    <property type="component" value="Unassembled WGS sequence"/>
</dbReference>
<evidence type="ECO:0000256" key="3">
    <source>
        <dbReference type="ARBA" id="ARBA00006669"/>
    </source>
</evidence>
<keyword evidence="5" id="KW-0813">Transport</keyword>
<dbReference type="Proteomes" id="UP001167831">
    <property type="component" value="Unassembled WGS sequence"/>
</dbReference>
<keyword evidence="9 10" id="KW-0472">Membrane</keyword>
<feature type="transmembrane region" description="Helical" evidence="10">
    <location>
        <begin position="178"/>
        <end position="195"/>
    </location>
</feature>
<protein>
    <recommendedName>
        <fullName evidence="4">Nicotinamide riboside transporter PnuC</fullName>
    </recommendedName>
</protein>
<gene>
    <name evidence="12" type="primary">pnuC</name>
    <name evidence="11" type="ORF">QVN81_08630</name>
    <name evidence="12" type="ORF">QVN84_06420</name>
</gene>
<evidence type="ECO:0000256" key="2">
    <source>
        <dbReference type="ARBA" id="ARBA00004651"/>
    </source>
</evidence>
<reference evidence="12" key="1">
    <citation type="submission" date="2023-06" db="EMBL/GenBank/DDBJ databases">
        <authorList>
            <person name="Zeman M."/>
            <person name="Kubasova T."/>
            <person name="Jahodarova E."/>
            <person name="Nykrynova M."/>
            <person name="Rychlik I."/>
        </authorList>
    </citation>
    <scope>NUCLEOTIDE SEQUENCE</scope>
    <source>
        <strain evidence="12">ET15</strain>
        <strain evidence="11">ET37</strain>
    </source>
</reference>
<dbReference type="EMBL" id="JAUEIF010000004">
    <property type="protein sequence ID" value="MDN0025155.1"/>
    <property type="molecule type" value="Genomic_DNA"/>
</dbReference>
<evidence type="ECO:0000256" key="1">
    <source>
        <dbReference type="ARBA" id="ARBA00002672"/>
    </source>
</evidence>
<evidence type="ECO:0000256" key="4">
    <source>
        <dbReference type="ARBA" id="ARBA00017522"/>
    </source>
</evidence>
<comment type="subcellular location">
    <subcellularLocation>
        <location evidence="2">Cell membrane</location>
        <topology evidence="2">Multi-pass membrane protein</topology>
    </subcellularLocation>
</comment>
<accession>A0AAW7JIV1</accession>
<evidence type="ECO:0000256" key="6">
    <source>
        <dbReference type="ARBA" id="ARBA00022475"/>
    </source>
</evidence>
<reference evidence="12" key="2">
    <citation type="submission" date="2023-08" db="EMBL/GenBank/DDBJ databases">
        <title>Identification and characterization of horizontal gene transfer across gut microbiota members of farm animals based on homology search.</title>
        <authorList>
            <person name="Schwarzerova J."/>
            <person name="Nykrynova M."/>
            <person name="Jureckova K."/>
            <person name="Cejkova D."/>
            <person name="Rychlik I."/>
        </authorList>
    </citation>
    <scope>NUCLEOTIDE SEQUENCE</scope>
    <source>
        <strain evidence="12">ET15</strain>
        <strain evidence="11">ET37</strain>
    </source>
</reference>
<evidence type="ECO:0000313" key="13">
    <source>
        <dbReference type="Proteomes" id="UP001167831"/>
    </source>
</evidence>
<dbReference type="GO" id="GO:0034257">
    <property type="term" value="F:nicotinamide riboside transmembrane transporter activity"/>
    <property type="evidence" value="ECO:0007669"/>
    <property type="project" value="InterPro"/>
</dbReference>
<comment type="caution">
    <text evidence="12">The sequence shown here is derived from an EMBL/GenBank/DDBJ whole genome shotgun (WGS) entry which is preliminary data.</text>
</comment>
<keyword evidence="13" id="KW-1185">Reference proteome</keyword>
<feature type="transmembrane region" description="Helical" evidence="10">
    <location>
        <begin position="130"/>
        <end position="148"/>
    </location>
</feature>
<evidence type="ECO:0000256" key="8">
    <source>
        <dbReference type="ARBA" id="ARBA00022989"/>
    </source>
</evidence>
<keyword evidence="8 10" id="KW-1133">Transmembrane helix</keyword>
<dbReference type="AlphaFoldDB" id="A0AAW7JIV1"/>
<evidence type="ECO:0000256" key="10">
    <source>
        <dbReference type="SAM" id="Phobius"/>
    </source>
</evidence>
<feature type="transmembrane region" description="Helical" evidence="10">
    <location>
        <begin position="155"/>
        <end position="172"/>
    </location>
</feature>
<dbReference type="GO" id="GO:0005886">
    <property type="term" value="C:plasma membrane"/>
    <property type="evidence" value="ECO:0007669"/>
    <property type="project" value="UniProtKB-SubCell"/>
</dbReference>
<dbReference type="RefSeq" id="WP_068857102.1">
    <property type="nucleotide sequence ID" value="NZ_JAUEIE010000008.1"/>
</dbReference>
<dbReference type="EMBL" id="JAUEIE010000008">
    <property type="protein sequence ID" value="MDN0023080.1"/>
    <property type="molecule type" value="Genomic_DNA"/>
</dbReference>
<dbReference type="NCBIfam" id="TIGR01528">
    <property type="entry name" value="NMN_trans_PnuC"/>
    <property type="match status" value="1"/>
</dbReference>
<organism evidence="12 14">
    <name type="scientific">Leyella lascolaii</name>
    <dbReference type="NCBI Taxonomy" id="1776379"/>
    <lineage>
        <taxon>Bacteria</taxon>
        <taxon>Pseudomonadati</taxon>
        <taxon>Bacteroidota</taxon>
        <taxon>Bacteroidia</taxon>
        <taxon>Bacteroidales</taxon>
        <taxon>Prevotellaceae</taxon>
        <taxon>Leyella</taxon>
    </lineage>
</organism>
<keyword evidence="6" id="KW-1003">Cell membrane</keyword>
<name>A0AAW7JIV1_9BACT</name>
<evidence type="ECO:0000256" key="7">
    <source>
        <dbReference type="ARBA" id="ARBA00022692"/>
    </source>
</evidence>
<dbReference type="PANTHER" id="PTHR36122">
    <property type="entry name" value="NICOTINAMIDE RIBOSIDE TRANSPORTER PNUC"/>
    <property type="match status" value="1"/>
</dbReference>
<feature type="transmembrane region" description="Helical" evidence="10">
    <location>
        <begin position="12"/>
        <end position="30"/>
    </location>
</feature>
<feature type="transmembrane region" description="Helical" evidence="10">
    <location>
        <begin position="62"/>
        <end position="81"/>
    </location>
</feature>
<evidence type="ECO:0000313" key="12">
    <source>
        <dbReference type="EMBL" id="MDN0025155.1"/>
    </source>
</evidence>
<comment type="function">
    <text evidence="1">Required for nicotinamide riboside transport across the inner membrane.</text>
</comment>